<feature type="domain" description="GH18" evidence="10">
    <location>
        <begin position="1"/>
        <end position="275"/>
    </location>
</feature>
<evidence type="ECO:0000256" key="1">
    <source>
        <dbReference type="ARBA" id="ARBA00000822"/>
    </source>
</evidence>
<dbReference type="Gene3D" id="3.20.20.80">
    <property type="entry name" value="Glycosidases"/>
    <property type="match status" value="1"/>
</dbReference>
<dbReference type="InterPro" id="IPR017853">
    <property type="entry name" value="GH"/>
</dbReference>
<dbReference type="GO" id="GO:0000272">
    <property type="term" value="P:polysaccharide catabolic process"/>
    <property type="evidence" value="ECO:0007669"/>
    <property type="project" value="UniProtKB-KW"/>
</dbReference>
<dbReference type="PROSITE" id="PS51910">
    <property type="entry name" value="GH18_2"/>
    <property type="match status" value="1"/>
</dbReference>
<keyword evidence="7" id="KW-0624">Polysaccharide degradation</keyword>
<dbReference type="GO" id="GO:0006032">
    <property type="term" value="P:chitin catabolic process"/>
    <property type="evidence" value="ECO:0007669"/>
    <property type="project" value="UniProtKB-KW"/>
</dbReference>
<evidence type="ECO:0000313" key="11">
    <source>
        <dbReference type="EMBL" id="RKP04654.1"/>
    </source>
</evidence>
<dbReference type="GO" id="GO:0005576">
    <property type="term" value="C:extracellular region"/>
    <property type="evidence" value="ECO:0007669"/>
    <property type="project" value="TreeGrafter"/>
</dbReference>
<accession>A0A4P9XGA9</accession>
<dbReference type="PANTHER" id="PTHR45708">
    <property type="entry name" value="ENDOCHITINASE"/>
    <property type="match status" value="1"/>
</dbReference>
<evidence type="ECO:0000256" key="7">
    <source>
        <dbReference type="ARBA" id="ARBA00023326"/>
    </source>
</evidence>
<dbReference type="Proteomes" id="UP000271241">
    <property type="component" value="Unassembled WGS sequence"/>
</dbReference>
<dbReference type="AlphaFoldDB" id="A0A4P9XGA9"/>
<dbReference type="SUPFAM" id="SSF51445">
    <property type="entry name" value="(Trans)glycosidases"/>
    <property type="match status" value="1"/>
</dbReference>
<keyword evidence="3 8" id="KW-0378">Hydrolase</keyword>
<dbReference type="CDD" id="cd02877">
    <property type="entry name" value="GH18_hevamine_XipI_class_III"/>
    <property type="match status" value="1"/>
</dbReference>
<comment type="similarity">
    <text evidence="9">Belongs to the glycosyl hydrolase 18 family.</text>
</comment>
<evidence type="ECO:0000256" key="9">
    <source>
        <dbReference type="RuleBase" id="RU004453"/>
    </source>
</evidence>
<dbReference type="Pfam" id="PF00704">
    <property type="entry name" value="Glyco_hydro_18"/>
    <property type="match status" value="1"/>
</dbReference>
<evidence type="ECO:0000256" key="8">
    <source>
        <dbReference type="RuleBase" id="RU000489"/>
    </source>
</evidence>
<protein>
    <recommendedName>
        <fullName evidence="2">chitinase</fullName>
        <ecNumber evidence="2">3.2.1.14</ecNumber>
    </recommendedName>
</protein>
<keyword evidence="5" id="KW-0119">Carbohydrate metabolism</keyword>
<evidence type="ECO:0000256" key="6">
    <source>
        <dbReference type="ARBA" id="ARBA00023295"/>
    </source>
</evidence>
<gene>
    <name evidence="11" type="ORF">THASP1DRAFT_9483</name>
</gene>
<evidence type="ECO:0000256" key="2">
    <source>
        <dbReference type="ARBA" id="ARBA00012729"/>
    </source>
</evidence>
<dbReference type="PANTHER" id="PTHR45708:SF60">
    <property type="entry name" value="III CHITINASE, PUTATIVE (AFU_ORTHOLOGUE AFUA_5G03850)-RELATED"/>
    <property type="match status" value="1"/>
</dbReference>
<reference evidence="12" key="1">
    <citation type="journal article" date="2018" name="Nat. Microbiol.">
        <title>Leveraging single-cell genomics to expand the fungal tree of life.</title>
        <authorList>
            <person name="Ahrendt S.R."/>
            <person name="Quandt C.A."/>
            <person name="Ciobanu D."/>
            <person name="Clum A."/>
            <person name="Salamov A."/>
            <person name="Andreopoulos B."/>
            <person name="Cheng J.F."/>
            <person name="Woyke T."/>
            <person name="Pelin A."/>
            <person name="Henrissat B."/>
            <person name="Reynolds N.K."/>
            <person name="Benny G.L."/>
            <person name="Smith M.E."/>
            <person name="James T.Y."/>
            <person name="Grigoriev I.V."/>
        </authorList>
    </citation>
    <scope>NUCLEOTIDE SEQUENCE [LARGE SCALE GENOMIC DNA]</scope>
    <source>
        <strain evidence="12">RSA 1356</strain>
    </source>
</reference>
<evidence type="ECO:0000313" key="12">
    <source>
        <dbReference type="Proteomes" id="UP000271241"/>
    </source>
</evidence>
<dbReference type="EC" id="3.2.1.14" evidence="2"/>
<dbReference type="InterPro" id="IPR050542">
    <property type="entry name" value="Glycosyl_Hydrlase18_Chitinase"/>
</dbReference>
<dbReference type="InterPro" id="IPR001579">
    <property type="entry name" value="Glyco_hydro_18_chit_AS"/>
</dbReference>
<sequence length="275" mass="30121">LVLYWGQNSYGATHRGDSANWERPLAYYCESGLVDTVILSFMHVFGRGSAAQMDFSNHCAPAQTMPGSKLLDCPSLRDDVRRCQQAGVKVQLGLGGAAGEYGFSSVQDAEAFAQQLWDMAFAGNSPIRPFGATSLDGINLDIEGGSSAGYTSFAQQLRPLIITAAPQCPYPDAYMNEVLLNAEIDAAYVQFYNNYCGVQAYETPNFNFGVWDEWARTRAKRRNAKVYLGVPASPTAANIGYVPPAKLRDIVLSVQQRYESFGGIMLWDTSQAFVN</sequence>
<keyword evidence="6 8" id="KW-0326">Glycosidase</keyword>
<dbReference type="EMBL" id="KZ993555">
    <property type="protein sequence ID" value="RKP04654.1"/>
    <property type="molecule type" value="Genomic_DNA"/>
</dbReference>
<dbReference type="PROSITE" id="PS01095">
    <property type="entry name" value="GH18_1"/>
    <property type="match status" value="1"/>
</dbReference>
<comment type="catalytic activity">
    <reaction evidence="1">
        <text>Random endo-hydrolysis of N-acetyl-beta-D-glucosaminide (1-&gt;4)-beta-linkages in chitin and chitodextrins.</text>
        <dbReference type="EC" id="3.2.1.14"/>
    </reaction>
</comment>
<proteinExistence type="inferred from homology"/>
<dbReference type="InterPro" id="IPR045321">
    <property type="entry name" value="Cts1-like"/>
</dbReference>
<organism evidence="11 12">
    <name type="scientific">Thamnocephalis sphaerospora</name>
    <dbReference type="NCBI Taxonomy" id="78915"/>
    <lineage>
        <taxon>Eukaryota</taxon>
        <taxon>Fungi</taxon>
        <taxon>Fungi incertae sedis</taxon>
        <taxon>Zoopagomycota</taxon>
        <taxon>Zoopagomycotina</taxon>
        <taxon>Zoopagomycetes</taxon>
        <taxon>Zoopagales</taxon>
        <taxon>Sigmoideomycetaceae</taxon>
        <taxon>Thamnocephalis</taxon>
    </lineage>
</organism>
<dbReference type="OrthoDB" id="6020543at2759"/>
<evidence type="ECO:0000256" key="5">
    <source>
        <dbReference type="ARBA" id="ARBA00023277"/>
    </source>
</evidence>
<dbReference type="GO" id="GO:0008843">
    <property type="term" value="F:endochitinase activity"/>
    <property type="evidence" value="ECO:0007669"/>
    <property type="project" value="UniProtKB-EC"/>
</dbReference>
<evidence type="ECO:0000256" key="3">
    <source>
        <dbReference type="ARBA" id="ARBA00022801"/>
    </source>
</evidence>
<dbReference type="InterPro" id="IPR001223">
    <property type="entry name" value="Glyco_hydro18_cat"/>
</dbReference>
<evidence type="ECO:0000256" key="4">
    <source>
        <dbReference type="ARBA" id="ARBA00023024"/>
    </source>
</evidence>
<keyword evidence="12" id="KW-1185">Reference proteome</keyword>
<evidence type="ECO:0000259" key="10">
    <source>
        <dbReference type="PROSITE" id="PS51910"/>
    </source>
</evidence>
<keyword evidence="4" id="KW-0146">Chitin degradation</keyword>
<feature type="non-terminal residue" evidence="11">
    <location>
        <position position="1"/>
    </location>
</feature>
<feature type="non-terminal residue" evidence="11">
    <location>
        <position position="275"/>
    </location>
</feature>
<name>A0A4P9XGA9_9FUNG</name>